<keyword evidence="1" id="KW-0238">DNA-binding</keyword>
<dbReference type="AlphaFoldDB" id="A0A379DC63"/>
<evidence type="ECO:0000313" key="4">
    <source>
        <dbReference type="Proteomes" id="UP000254777"/>
    </source>
</evidence>
<dbReference type="EMBL" id="UGTH01000001">
    <property type="protein sequence ID" value="SUB75487.1"/>
    <property type="molecule type" value="Genomic_DNA"/>
</dbReference>
<dbReference type="Proteomes" id="UP000254777">
    <property type="component" value="Unassembled WGS sequence"/>
</dbReference>
<dbReference type="InterPro" id="IPR010982">
    <property type="entry name" value="Lambda_DNA-bd_dom_sf"/>
</dbReference>
<accession>A0A379DC63</accession>
<dbReference type="CDD" id="cd00093">
    <property type="entry name" value="HTH_XRE"/>
    <property type="match status" value="1"/>
</dbReference>
<name>A0A379DC63_9FIRM</name>
<evidence type="ECO:0000256" key="1">
    <source>
        <dbReference type="ARBA" id="ARBA00023125"/>
    </source>
</evidence>
<reference evidence="3 4" key="1">
    <citation type="submission" date="2018-06" db="EMBL/GenBank/DDBJ databases">
        <authorList>
            <consortium name="Pathogen Informatics"/>
            <person name="Doyle S."/>
        </authorList>
    </citation>
    <scope>NUCLEOTIDE SEQUENCE [LARGE SCALE GENOMIC DNA]</scope>
    <source>
        <strain evidence="3 4">NCTC11088</strain>
    </source>
</reference>
<dbReference type="InterPro" id="IPR001387">
    <property type="entry name" value="Cro/C1-type_HTH"/>
</dbReference>
<dbReference type="PANTHER" id="PTHR46558">
    <property type="entry name" value="TRACRIPTIONAL REGULATORY PROTEIN-RELATED-RELATED"/>
    <property type="match status" value="1"/>
</dbReference>
<evidence type="ECO:0000259" key="2">
    <source>
        <dbReference type="PROSITE" id="PS50943"/>
    </source>
</evidence>
<dbReference type="PANTHER" id="PTHR46558:SF12">
    <property type="entry name" value="DNA-BINDING PROTEIN"/>
    <property type="match status" value="1"/>
</dbReference>
<feature type="domain" description="HTH cro/C1-type" evidence="2">
    <location>
        <begin position="30"/>
        <end position="84"/>
    </location>
</feature>
<dbReference type="SMART" id="SM00530">
    <property type="entry name" value="HTH_XRE"/>
    <property type="match status" value="1"/>
</dbReference>
<protein>
    <submittedName>
        <fullName evidence="3">HTH-type transcriptional regulator PuuR</fullName>
    </submittedName>
</protein>
<dbReference type="SUPFAM" id="SSF47413">
    <property type="entry name" value="lambda repressor-like DNA-binding domains"/>
    <property type="match status" value="1"/>
</dbReference>
<dbReference type="Pfam" id="PF01381">
    <property type="entry name" value="HTH_3"/>
    <property type="match status" value="1"/>
</dbReference>
<dbReference type="PROSITE" id="PS50943">
    <property type="entry name" value="HTH_CROC1"/>
    <property type="match status" value="1"/>
</dbReference>
<gene>
    <name evidence="3" type="primary">puuR_2</name>
    <name evidence="3" type="ORF">NCTC11088_01284</name>
</gene>
<dbReference type="Gene3D" id="1.10.260.40">
    <property type="entry name" value="lambda repressor-like DNA-binding domains"/>
    <property type="match status" value="1"/>
</dbReference>
<evidence type="ECO:0000313" key="3">
    <source>
        <dbReference type="EMBL" id="SUB75487.1"/>
    </source>
</evidence>
<proteinExistence type="predicted"/>
<dbReference type="GO" id="GO:0003677">
    <property type="term" value="F:DNA binding"/>
    <property type="evidence" value="ECO:0007669"/>
    <property type="project" value="UniProtKB-KW"/>
</dbReference>
<organism evidence="3 4">
    <name type="scientific">Peptoniphilus indolicus</name>
    <dbReference type="NCBI Taxonomy" id="33030"/>
    <lineage>
        <taxon>Bacteria</taxon>
        <taxon>Bacillati</taxon>
        <taxon>Bacillota</taxon>
        <taxon>Tissierellia</taxon>
        <taxon>Tissierellales</taxon>
        <taxon>Peptoniphilaceae</taxon>
        <taxon>Peptoniphilus</taxon>
    </lineage>
</organism>
<sequence length="93" mass="10459">MTIIVVKYIINDNNSCQMKGEIDMPLLNKLKELRSAKGLNQQDLGSLVGVSRQTISLIERGDYNPSITVCLKLSKILGVSVEEIFIYEEEIDE</sequence>